<evidence type="ECO:0000256" key="2">
    <source>
        <dbReference type="ARBA" id="ARBA00023125"/>
    </source>
</evidence>
<evidence type="ECO:0000256" key="1">
    <source>
        <dbReference type="ARBA" id="ARBA00023015"/>
    </source>
</evidence>
<keyword evidence="6" id="KW-1185">Reference proteome</keyword>
<evidence type="ECO:0000256" key="3">
    <source>
        <dbReference type="ARBA" id="ARBA00023163"/>
    </source>
</evidence>
<dbReference type="InterPro" id="IPR036388">
    <property type="entry name" value="WH-like_DNA-bd_sf"/>
</dbReference>
<dbReference type="RefSeq" id="WP_338528248.1">
    <property type="nucleotide sequence ID" value="NZ_CP030941.1"/>
</dbReference>
<dbReference type="PANTHER" id="PTHR44688:SF16">
    <property type="entry name" value="DNA-BINDING TRANSCRIPTIONAL ACTIVATOR DEVR_DOSR"/>
    <property type="match status" value="1"/>
</dbReference>
<dbReference type="InterPro" id="IPR016032">
    <property type="entry name" value="Sig_transdc_resp-reg_C-effctor"/>
</dbReference>
<evidence type="ECO:0000259" key="4">
    <source>
        <dbReference type="PROSITE" id="PS50043"/>
    </source>
</evidence>
<gene>
    <name evidence="5" type="primary">rpaR_1</name>
    <name evidence="5" type="ORF">NTH_00198</name>
</gene>
<dbReference type="PRINTS" id="PR00038">
    <property type="entry name" value="HTHLUXR"/>
</dbReference>
<protein>
    <submittedName>
        <fullName evidence="5">HTH-type quorum sensing-dependent transcriptional regulator RpaR</fullName>
    </submittedName>
</protein>
<dbReference type="SUPFAM" id="SSF46894">
    <property type="entry name" value="C-terminal effector domain of the bipartite response regulators"/>
    <property type="match status" value="1"/>
</dbReference>
<dbReference type="Pfam" id="PF03472">
    <property type="entry name" value="Autoind_bind"/>
    <property type="match status" value="1"/>
</dbReference>
<organism evidence="5 6">
    <name type="scientific">Nitratireductor thuwali</name>
    <dbReference type="NCBI Taxonomy" id="2267699"/>
    <lineage>
        <taxon>Bacteria</taxon>
        <taxon>Pseudomonadati</taxon>
        <taxon>Pseudomonadota</taxon>
        <taxon>Alphaproteobacteria</taxon>
        <taxon>Hyphomicrobiales</taxon>
        <taxon>Phyllobacteriaceae</taxon>
        <taxon>Nitratireductor</taxon>
    </lineage>
</organism>
<reference evidence="5 6" key="1">
    <citation type="submission" date="2018-07" db="EMBL/GenBank/DDBJ databases">
        <title>Genome sequence of Nitratireductor thuwali#1536.</title>
        <authorList>
            <person name="Michoud G."/>
            <person name="Merlino G."/>
            <person name="Sefrji F.O."/>
            <person name="Daffonchio D."/>
        </authorList>
    </citation>
    <scope>NUCLEOTIDE SEQUENCE [LARGE SCALE GENOMIC DNA]</scope>
    <source>
        <strain evidence="6">Nit1536</strain>
    </source>
</reference>
<dbReference type="SUPFAM" id="SSF75516">
    <property type="entry name" value="Pheromone-binding domain of LuxR-like quorum-sensing transcription factors"/>
    <property type="match status" value="1"/>
</dbReference>
<name>A0ABY5MET4_9HYPH</name>
<dbReference type="InterPro" id="IPR000792">
    <property type="entry name" value="Tscrpt_reg_LuxR_C"/>
</dbReference>
<keyword evidence="2" id="KW-0238">DNA-binding</keyword>
<dbReference type="InterPro" id="IPR005143">
    <property type="entry name" value="TF_LuxR_autoind-bd_dom"/>
</dbReference>
<keyword evidence="1" id="KW-0805">Transcription regulation</keyword>
<dbReference type="EMBL" id="CP030941">
    <property type="protein sequence ID" value="UUP15759.1"/>
    <property type="molecule type" value="Genomic_DNA"/>
</dbReference>
<sequence>MTGKLVHRNATGAAGADPVQMIRDSSSPGDAVFGIRDGLGVEHVTYHSIALNPGPLNAPFVRSTYPAEWVARYLLHDYLTIDPVVRQGFETARPFFWHQLSLDRRQRELMQDAVAHGLGEAGYSIPIFKGSRRALLSLNTKRALPDWVGYVEKNAALLVRVAGAMDEKAALSLSGDTEPGPGLAPRQRECLLWTARGKDAKAIAVILDLSEFTVRSYLRSARQRLKSSTLSEAVAKAIGAQLIAP</sequence>
<dbReference type="InterPro" id="IPR036693">
    <property type="entry name" value="TF_LuxR_autoind-bd_dom_sf"/>
</dbReference>
<feature type="domain" description="HTH luxR-type" evidence="4">
    <location>
        <begin position="176"/>
        <end position="241"/>
    </location>
</feature>
<dbReference type="PANTHER" id="PTHR44688">
    <property type="entry name" value="DNA-BINDING TRANSCRIPTIONAL ACTIVATOR DEVR_DOSR"/>
    <property type="match status" value="1"/>
</dbReference>
<dbReference type="Gene3D" id="3.30.450.80">
    <property type="entry name" value="Transcription factor LuxR-like, autoinducer-binding domain"/>
    <property type="match status" value="1"/>
</dbReference>
<dbReference type="PROSITE" id="PS50043">
    <property type="entry name" value="HTH_LUXR_2"/>
    <property type="match status" value="1"/>
</dbReference>
<evidence type="ECO:0000313" key="5">
    <source>
        <dbReference type="EMBL" id="UUP15759.1"/>
    </source>
</evidence>
<dbReference type="Gene3D" id="1.10.10.10">
    <property type="entry name" value="Winged helix-like DNA-binding domain superfamily/Winged helix DNA-binding domain"/>
    <property type="match status" value="1"/>
</dbReference>
<proteinExistence type="predicted"/>
<accession>A0ABY5MET4</accession>
<dbReference type="Proteomes" id="UP001342418">
    <property type="component" value="Chromosome"/>
</dbReference>
<dbReference type="Pfam" id="PF00196">
    <property type="entry name" value="GerE"/>
    <property type="match status" value="1"/>
</dbReference>
<evidence type="ECO:0000313" key="6">
    <source>
        <dbReference type="Proteomes" id="UP001342418"/>
    </source>
</evidence>
<keyword evidence="3" id="KW-0804">Transcription</keyword>
<dbReference type="CDD" id="cd06170">
    <property type="entry name" value="LuxR_C_like"/>
    <property type="match status" value="1"/>
</dbReference>
<dbReference type="SMART" id="SM00421">
    <property type="entry name" value="HTH_LUXR"/>
    <property type="match status" value="1"/>
</dbReference>
<dbReference type="PROSITE" id="PS00622">
    <property type="entry name" value="HTH_LUXR_1"/>
    <property type="match status" value="1"/>
</dbReference>